<name>A0A855FS46_9NEIS</name>
<accession>A0A855FS46</accession>
<gene>
    <name evidence="1" type="ORF">BHC57_03375</name>
</gene>
<sequence length="259" mass="28500">MTGKKAATTSTIIRRAIFILSAAAITSCSSFEPFVGVTSGKNKSYAAPVEAIEYNYENMAGGSINGGCIPGTNGVDDYEVGKKRYGGGSTCGAAHLPAKWKPGMTARVYWRVLPYPGWKARMLNIPGVNFDQNEKNIIGQYYENHSAEIPLPPPPPSAGDDFGKVRNITVHFLACNQIFIDYGTRQENAPEIVKKQFELFAKSQKLCTPRPSIKSMADYRRNKAKLDAIKAERQNIPQVILPEYIQELEQQGKLPVPGK</sequence>
<dbReference type="EMBL" id="MEIU01000040">
    <property type="protein sequence ID" value="PIT60866.1"/>
    <property type="molecule type" value="Genomic_DNA"/>
</dbReference>
<comment type="caution">
    <text evidence="1">The sequence shown here is derived from an EMBL/GenBank/DDBJ whole genome shotgun (WGS) entry which is preliminary data.</text>
</comment>
<evidence type="ECO:0008006" key="3">
    <source>
        <dbReference type="Google" id="ProtNLM"/>
    </source>
</evidence>
<dbReference type="PROSITE" id="PS51257">
    <property type="entry name" value="PROKAR_LIPOPROTEIN"/>
    <property type="match status" value="1"/>
</dbReference>
<dbReference type="Pfam" id="PF11745">
    <property type="entry name" value="DUF3304"/>
    <property type="match status" value="1"/>
</dbReference>
<evidence type="ECO:0000313" key="1">
    <source>
        <dbReference type="EMBL" id="PIT60866.1"/>
    </source>
</evidence>
<proteinExistence type="predicted"/>
<reference evidence="1 2" key="1">
    <citation type="journal article" date="2017" name="MBio">
        <title>Type VI secretion-mediated competition in the bee gut microbiome.</title>
        <authorList>
            <person name="Steele M.I."/>
            <person name="Kwong W.K."/>
            <person name="Powell J.E."/>
            <person name="Whiteley M."/>
            <person name="Moran N.A."/>
        </authorList>
    </citation>
    <scope>NUCLEOTIDE SEQUENCE [LARGE SCALE GENOMIC DNA]</scope>
    <source>
        <strain evidence="1 2">HK3</strain>
    </source>
</reference>
<dbReference type="Proteomes" id="UP000230463">
    <property type="component" value="Unassembled WGS sequence"/>
</dbReference>
<evidence type="ECO:0000313" key="2">
    <source>
        <dbReference type="Proteomes" id="UP000230463"/>
    </source>
</evidence>
<protein>
    <recommendedName>
        <fullName evidence="3">DUF3304 domain-containing protein</fullName>
    </recommendedName>
</protein>
<dbReference type="AlphaFoldDB" id="A0A855FS46"/>
<dbReference type="InterPro" id="IPR021733">
    <property type="entry name" value="DUF3304"/>
</dbReference>
<dbReference type="RefSeq" id="WP_100123383.1">
    <property type="nucleotide sequence ID" value="NZ_MEIU01000040.1"/>
</dbReference>
<organism evidence="1 2">
    <name type="scientific">Snodgrassella alvi</name>
    <dbReference type="NCBI Taxonomy" id="1196083"/>
    <lineage>
        <taxon>Bacteria</taxon>
        <taxon>Pseudomonadati</taxon>
        <taxon>Pseudomonadota</taxon>
        <taxon>Betaproteobacteria</taxon>
        <taxon>Neisseriales</taxon>
        <taxon>Neisseriaceae</taxon>
        <taxon>Snodgrassella</taxon>
    </lineage>
</organism>